<dbReference type="InterPro" id="IPR012349">
    <property type="entry name" value="Split_barrel_FMN-bd"/>
</dbReference>
<dbReference type="Pfam" id="PF01243">
    <property type="entry name" value="PNPOx_N"/>
    <property type="match status" value="1"/>
</dbReference>
<dbReference type="PANTHER" id="PTHR40660">
    <property type="entry name" value="5'-PHOSPHATE OXIDASE PUTATIVE DOMAIN-CONTAINING PROTEIN-RELATED"/>
    <property type="match status" value="1"/>
</dbReference>
<dbReference type="SUPFAM" id="SSF50475">
    <property type="entry name" value="FMN-binding split barrel"/>
    <property type="match status" value="1"/>
</dbReference>
<dbReference type="InterPro" id="IPR011576">
    <property type="entry name" value="Pyridox_Oxase_N"/>
</dbReference>
<evidence type="ECO:0000313" key="2">
    <source>
        <dbReference type="EMBL" id="KRM04745.1"/>
    </source>
</evidence>
<dbReference type="eggNOG" id="COG3576">
    <property type="taxonomic scope" value="Bacteria"/>
</dbReference>
<evidence type="ECO:0000313" key="3">
    <source>
        <dbReference type="Proteomes" id="UP000051307"/>
    </source>
</evidence>
<dbReference type="Proteomes" id="UP000051307">
    <property type="component" value="Unassembled WGS sequence"/>
</dbReference>
<dbReference type="PANTHER" id="PTHR40660:SF1">
    <property type="entry name" value="5'-PHOSPHATE OXIDASE PUTATIVE DOMAIN-CONTAINING PROTEIN-RELATED"/>
    <property type="match status" value="1"/>
</dbReference>
<organism evidence="2 3">
    <name type="scientific">Lactobacillus kitasatonis DSM 16761 = JCM 1039</name>
    <dbReference type="NCBI Taxonomy" id="1423767"/>
    <lineage>
        <taxon>Bacteria</taxon>
        <taxon>Bacillati</taxon>
        <taxon>Bacillota</taxon>
        <taxon>Bacilli</taxon>
        <taxon>Lactobacillales</taxon>
        <taxon>Lactobacillaceae</taxon>
        <taxon>Lactobacillus</taxon>
    </lineage>
</organism>
<sequence length="133" mass="14982">MEERYRKDSKLIMKKLDANKLTDEQIKFFNEHLPYMATVNKEGKPAVGPKASLKAIDATTVQYLEKTKSEAFANLKNGSEAAIVVADVPTHKALRVRGFAEIHEDDDYAKNILKDTKFPNAFVVNIKIDEIDA</sequence>
<feature type="domain" description="Pyridoxamine 5'-phosphate oxidase N-terminal" evidence="1">
    <location>
        <begin position="25"/>
        <end position="131"/>
    </location>
</feature>
<dbReference type="Gene3D" id="2.30.110.10">
    <property type="entry name" value="Electron Transport, Fmn-binding Protein, Chain A"/>
    <property type="match status" value="1"/>
</dbReference>
<reference evidence="2 3" key="1">
    <citation type="journal article" date="2015" name="Genome Announc.">
        <title>Expanding the biotechnology potential of lactobacilli through comparative genomics of 213 strains and associated genera.</title>
        <authorList>
            <person name="Sun Z."/>
            <person name="Harris H.M."/>
            <person name="McCann A."/>
            <person name="Guo C."/>
            <person name="Argimon S."/>
            <person name="Zhang W."/>
            <person name="Yang X."/>
            <person name="Jeffery I.B."/>
            <person name="Cooney J.C."/>
            <person name="Kagawa T.F."/>
            <person name="Liu W."/>
            <person name="Song Y."/>
            <person name="Salvetti E."/>
            <person name="Wrobel A."/>
            <person name="Rasinkangas P."/>
            <person name="Parkhill J."/>
            <person name="Rea M.C."/>
            <person name="O'Sullivan O."/>
            <person name="Ritari J."/>
            <person name="Douillard F.P."/>
            <person name="Paul Ross R."/>
            <person name="Yang R."/>
            <person name="Briner A.E."/>
            <person name="Felis G.E."/>
            <person name="de Vos W.M."/>
            <person name="Barrangou R."/>
            <person name="Klaenhammer T.R."/>
            <person name="Caufield P.W."/>
            <person name="Cui Y."/>
            <person name="Zhang H."/>
            <person name="O'Toole P.W."/>
        </authorList>
    </citation>
    <scope>NUCLEOTIDE SEQUENCE [LARGE SCALE GENOMIC DNA]</scope>
    <source>
        <strain evidence="2 3">DSM 16761</strain>
    </source>
</reference>
<evidence type="ECO:0000259" key="1">
    <source>
        <dbReference type="Pfam" id="PF01243"/>
    </source>
</evidence>
<proteinExistence type="predicted"/>
<accession>A0A0R1VPK7</accession>
<protein>
    <submittedName>
        <fullName evidence="2">Pyridoxine 5-phosphate oxidase V related favin-nucleotide-binding protein</fullName>
    </submittedName>
</protein>
<comment type="caution">
    <text evidence="2">The sequence shown here is derived from an EMBL/GenBank/DDBJ whole genome shotgun (WGS) entry which is preliminary data.</text>
</comment>
<gene>
    <name evidence="2" type="ORF">FC59_GL000432</name>
</gene>
<name>A0A0R1VPK7_9LACO</name>
<dbReference type="AlphaFoldDB" id="A0A0R1VPK7"/>
<dbReference type="PATRIC" id="fig|1423767.3.peg.447"/>
<dbReference type="EMBL" id="AZFU01000017">
    <property type="protein sequence ID" value="KRM04745.1"/>
    <property type="molecule type" value="Genomic_DNA"/>
</dbReference>